<evidence type="ECO:0000259" key="2">
    <source>
        <dbReference type="Pfam" id="PF08458"/>
    </source>
</evidence>
<evidence type="ECO:0000259" key="1">
    <source>
        <dbReference type="Pfam" id="PF05703"/>
    </source>
</evidence>
<organism evidence="3 4">
    <name type="scientific">Carex littledalei</name>
    <dbReference type="NCBI Taxonomy" id="544730"/>
    <lineage>
        <taxon>Eukaryota</taxon>
        <taxon>Viridiplantae</taxon>
        <taxon>Streptophyta</taxon>
        <taxon>Embryophyta</taxon>
        <taxon>Tracheophyta</taxon>
        <taxon>Spermatophyta</taxon>
        <taxon>Magnoliopsida</taxon>
        <taxon>Liliopsida</taxon>
        <taxon>Poales</taxon>
        <taxon>Cyperaceae</taxon>
        <taxon>Cyperoideae</taxon>
        <taxon>Cariceae</taxon>
        <taxon>Carex</taxon>
        <taxon>Carex subgen. Euthyceras</taxon>
    </lineage>
</organism>
<dbReference type="InterPro" id="IPR008546">
    <property type="entry name" value="VAN3-bd-like_auxin_canal"/>
</dbReference>
<dbReference type="EMBL" id="SWLB01000004">
    <property type="protein sequence ID" value="KAF3339221.1"/>
    <property type="molecule type" value="Genomic_DNA"/>
</dbReference>
<feature type="domain" description="VAN3-binding protein-like auxin canalisation" evidence="1">
    <location>
        <begin position="12"/>
        <end position="253"/>
    </location>
</feature>
<dbReference type="AlphaFoldDB" id="A0A833VI38"/>
<dbReference type="PANTHER" id="PTHR31351:SF25">
    <property type="entry name" value="AUXIN CANALIZATION PROTEIN (DUF828)"/>
    <property type="match status" value="1"/>
</dbReference>
<keyword evidence="4" id="KW-1185">Reference proteome</keyword>
<dbReference type="InterPro" id="IPR040269">
    <property type="entry name" value="VAB"/>
</dbReference>
<sequence length="398" mass="44585">MDFEKQMMATEASPEPMDVLSSEWCSYAIQVFQPKLEDCLVKTMDKSIVAIKDTGRAPSLRGDHNLKVDDDDVSGSPAPPWNFDDLKSWIWIQKALHPELDYDLCLRKKWFSRKITHWNGINIKKWMKELKRRRKEEERLQNAEVHAAVSVAGVAVALAAVAAQNSAPRCINGSSPHQKQQQQPMDLLRENAIASAAALVAAQCVQVAEAVGAKKEQIASAINSSMAYLNIKTFFVGISALRGAAALRSRPCRTAGISPRACKDFDFDYSRSKASLAKGDEILVSTPDGKCRLRSVSAILNRQGKIILKIKKTNMLMAFSSANESIVYDLDTRMNSQSAKEKQEREQEPFSIKITTSKGKIKLKIYDHVLYKKWVTTINHMLTLSKTFRGYELESSEN</sequence>
<dbReference type="PANTHER" id="PTHR31351">
    <property type="entry name" value="EXPRESSED PROTEIN"/>
    <property type="match status" value="1"/>
</dbReference>
<dbReference type="Pfam" id="PF05703">
    <property type="entry name" value="Auxin_canalis"/>
    <property type="match status" value="1"/>
</dbReference>
<dbReference type="Proteomes" id="UP000623129">
    <property type="component" value="Unassembled WGS sequence"/>
</dbReference>
<dbReference type="OrthoDB" id="786244at2759"/>
<accession>A0A833VI38</accession>
<name>A0A833VI38_9POAL</name>
<proteinExistence type="predicted"/>
<dbReference type="Pfam" id="PF08458">
    <property type="entry name" value="PH_2"/>
    <property type="match status" value="1"/>
</dbReference>
<dbReference type="InterPro" id="IPR013666">
    <property type="entry name" value="PH_pln"/>
</dbReference>
<reference evidence="3" key="1">
    <citation type="submission" date="2020-01" db="EMBL/GenBank/DDBJ databases">
        <title>Genome sequence of Kobresia littledalei, the first chromosome-level genome in the family Cyperaceae.</title>
        <authorList>
            <person name="Qu G."/>
        </authorList>
    </citation>
    <scope>NUCLEOTIDE SEQUENCE</scope>
    <source>
        <strain evidence="3">C.B.Clarke</strain>
        <tissue evidence="3">Leaf</tissue>
    </source>
</reference>
<evidence type="ECO:0000313" key="3">
    <source>
        <dbReference type="EMBL" id="KAF3339221.1"/>
    </source>
</evidence>
<gene>
    <name evidence="3" type="ORF">FCM35_KLT16692</name>
</gene>
<feature type="domain" description="Pleckstrin-like plant" evidence="2">
    <location>
        <begin position="281"/>
        <end position="385"/>
    </location>
</feature>
<evidence type="ECO:0000313" key="4">
    <source>
        <dbReference type="Proteomes" id="UP000623129"/>
    </source>
</evidence>
<protein>
    <submittedName>
        <fullName evidence="3">VAN3-binding protein</fullName>
    </submittedName>
</protein>
<comment type="caution">
    <text evidence="3">The sequence shown here is derived from an EMBL/GenBank/DDBJ whole genome shotgun (WGS) entry which is preliminary data.</text>
</comment>